<organism evidence="2 3">
    <name type="scientific">Acetivibrio straminisolvens JCM 21531</name>
    <dbReference type="NCBI Taxonomy" id="1294263"/>
    <lineage>
        <taxon>Bacteria</taxon>
        <taxon>Bacillati</taxon>
        <taxon>Bacillota</taxon>
        <taxon>Clostridia</taxon>
        <taxon>Eubacteriales</taxon>
        <taxon>Oscillospiraceae</taxon>
        <taxon>Acetivibrio</taxon>
    </lineage>
</organism>
<keyword evidence="1" id="KW-1133">Transmembrane helix</keyword>
<reference evidence="2" key="1">
    <citation type="journal article" date="2014" name="Genome Announc.">
        <title>Draft Genome Sequence of Clostridium straminisolvens Strain JCM 21531T, Isolated from a Cellulose-Degrading Bacterial Community.</title>
        <authorList>
            <person name="Yuki M."/>
            <person name="Oshima K."/>
            <person name="Suda W."/>
            <person name="Sakamoto M."/>
            <person name="Kitamura K."/>
            <person name="Iida T."/>
            <person name="Hattori M."/>
            <person name="Ohkuma M."/>
        </authorList>
    </citation>
    <scope>NUCLEOTIDE SEQUENCE [LARGE SCALE GENOMIC DNA]</scope>
    <source>
        <strain evidence="2">JCM 21531</strain>
    </source>
</reference>
<evidence type="ECO:0000313" key="3">
    <source>
        <dbReference type="Proteomes" id="UP000019109"/>
    </source>
</evidence>
<gene>
    <name evidence="2" type="ORF">JCM21531_3954</name>
</gene>
<proteinExistence type="predicted"/>
<name>W4VC73_9FIRM</name>
<dbReference type="Proteomes" id="UP000019109">
    <property type="component" value="Unassembled WGS sequence"/>
</dbReference>
<accession>W4VC73</accession>
<feature type="transmembrane region" description="Helical" evidence="1">
    <location>
        <begin position="6"/>
        <end position="27"/>
    </location>
</feature>
<comment type="caution">
    <text evidence="2">The sequence shown here is derived from an EMBL/GenBank/DDBJ whole genome shotgun (WGS) entry which is preliminary data.</text>
</comment>
<dbReference type="STRING" id="1294263.JCM21531_3954"/>
<keyword evidence="1" id="KW-0472">Membrane</keyword>
<evidence type="ECO:0000313" key="2">
    <source>
        <dbReference type="EMBL" id="GAE90354.1"/>
    </source>
</evidence>
<dbReference type="AlphaFoldDB" id="W4VC73"/>
<dbReference type="RefSeq" id="WP_157833691.1">
    <property type="nucleotide sequence ID" value="NZ_BAVR01000066.1"/>
</dbReference>
<sequence>MQGMRIKWGNVIIFLLIIAAAVAAFILETFQRTMFLLTQELTKIKMGGYPVRQMTI</sequence>
<dbReference type="EMBL" id="BAVR01000066">
    <property type="protein sequence ID" value="GAE90354.1"/>
    <property type="molecule type" value="Genomic_DNA"/>
</dbReference>
<protein>
    <submittedName>
        <fullName evidence="2">Uncharacterized protein</fullName>
    </submittedName>
</protein>
<keyword evidence="3" id="KW-1185">Reference proteome</keyword>
<keyword evidence="1" id="KW-0812">Transmembrane</keyword>
<evidence type="ECO:0000256" key="1">
    <source>
        <dbReference type="SAM" id="Phobius"/>
    </source>
</evidence>